<protein>
    <submittedName>
        <fullName evidence="1">Uncharacterized protein</fullName>
    </submittedName>
</protein>
<organism evidence="1">
    <name type="scientific">Salmonella phage vB_SEnST11_KE26</name>
    <dbReference type="NCBI Taxonomy" id="3161177"/>
    <lineage>
        <taxon>Viruses</taxon>
        <taxon>Duplodnaviria</taxon>
        <taxon>Heunggongvirae</taxon>
        <taxon>Uroviricota</taxon>
        <taxon>Caudoviricetes</taxon>
        <taxon>Rosemountvirus</taxon>
    </lineage>
</organism>
<sequence length="99" mass="11089">MSENFEKLEKLAKIAGVVVKHSKAYQLEGKPCLLCGSGFHQIYNPYKNKEQAFDILFKAGMTLQVNDVDIVANGECFLVEDFDKPWHALCHAICEGALK</sequence>
<name>A0AAU8GFY9_9CAUD</name>
<gene>
    <name evidence="1" type="ORF">QSPPMHGG_CDS0028</name>
</gene>
<accession>A0AAU8GFY9</accession>
<dbReference type="EMBL" id="PP856725">
    <property type="protein sequence ID" value="XCH40884.1"/>
    <property type="molecule type" value="Genomic_DNA"/>
</dbReference>
<evidence type="ECO:0000313" key="1">
    <source>
        <dbReference type="EMBL" id="XCH40884.1"/>
    </source>
</evidence>
<proteinExistence type="predicted"/>
<reference evidence="1" key="1">
    <citation type="submission" date="2024-05" db="EMBL/GenBank/DDBJ databases">
        <authorList>
            <person name="Mugo M.M."/>
            <person name="Musyoki A.M."/>
            <person name="Makumi A.M."/>
            <person name="Mutai I."/>
            <person name="Drechsel O."/>
            <person name="Kering K.K."/>
            <person name="Muturi P."/>
            <person name="Mbae C.K."/>
            <person name="Kariuki S.M."/>
        </authorList>
    </citation>
    <scope>NUCLEOTIDE SEQUENCE</scope>
</reference>